<protein>
    <recommendedName>
        <fullName evidence="1">PD-(D/E)XK endonuclease-like domain-containing protein</fullName>
    </recommendedName>
</protein>
<dbReference type="KEGG" id="wma:WM2015_1124"/>
<organism evidence="2 3">
    <name type="scientific">Wenzhouxiangella marina</name>
    <dbReference type="NCBI Taxonomy" id="1579979"/>
    <lineage>
        <taxon>Bacteria</taxon>
        <taxon>Pseudomonadati</taxon>
        <taxon>Pseudomonadota</taxon>
        <taxon>Gammaproteobacteria</taxon>
        <taxon>Chromatiales</taxon>
        <taxon>Wenzhouxiangellaceae</taxon>
        <taxon>Wenzhouxiangella</taxon>
    </lineage>
</organism>
<sequence length="872" mass="96316">MAKTNLLTPTPRLARAQRHALATQAADSGQSSWATPQVLAMGQWISQLIQEAYVAGAIEPIPISGVQARALWRSVIDHQIFIGEPRVAEMAQASWRLIHEFQLPLPYRWSETGLSVDQRQFKAWAGAYQARCRKQNVADEWALAAMLPDLIEKRAVPLPGRIELTGFELPMPPLQRSLLDAAETAGVEIIAGELPADAPLVAEVQAFPDTTAELRAAAVWARGQIEKNPEVRLAVVVPRLHDHLADVERLFRRTFAPAASALEPTATPAWHCSLGPALSSWALVADALACLQLDPERIDPTQAEVFWRSPFLAGAEKEALARARARQLVWRKQPWWTNAGELGKYAGRAGASTLSTKLREWQGLWRRHRGRALPSQWIERFQGELAALGFGRGRALDSREFQALQRFHELLEAFSSLDLVQDTPMARVQALKRLREMAGDAAFRERNPGAAVEILGVEEALGSRFDAAWIVGLDEQAWPGASRRDPFIPHYHQAPLPSASPAACLARSRAELQALAWIAPVRVGSFARGSDDVALKATHLLGSVSVVEPRLAESIEAAPMEFVDLDDQGPAFDASELKGGTRVLQDQADCPFRAFARHRLGAEVPLPPSPGLDALTRGSLIHRVLERFWTDLPDQAALRALSKDERTARIGACIEESLTELLNLNPLLMTDTERALEAVCLMRSVERWLEIELDRAPFVVKALEQQVELEFAGLRLTGKIDRIDSIGEDELILDYKTGRTASSDWAPDPRLKELQLPAYVTPRHPAPAGLAFARLRADQMGFDGLARSDLGLPGTKVLGKIRGASRFKAYEDWEQLRADWHLALENLAEGVLSGQAAVDPRDRNACSRCDLEALCRVNDQGRITDTDPIERD</sequence>
<dbReference type="NCBIfam" id="TIGR03623">
    <property type="entry name" value="probable DNA repair protein"/>
    <property type="match status" value="1"/>
</dbReference>
<dbReference type="InterPro" id="IPR038726">
    <property type="entry name" value="PDDEXK_AddAB-type"/>
</dbReference>
<dbReference type="AlphaFoldDB" id="A0A0K0XUZ0"/>
<keyword evidence="3" id="KW-1185">Reference proteome</keyword>
<dbReference type="Pfam" id="PF12705">
    <property type="entry name" value="PDDEXK_1"/>
    <property type="match status" value="1"/>
</dbReference>
<accession>A0A0K0XUZ0</accession>
<evidence type="ECO:0000259" key="1">
    <source>
        <dbReference type="Pfam" id="PF12705"/>
    </source>
</evidence>
<dbReference type="Proteomes" id="UP000066624">
    <property type="component" value="Chromosome"/>
</dbReference>
<dbReference type="InterPro" id="IPR011604">
    <property type="entry name" value="PDDEXK-like_dom_sf"/>
</dbReference>
<dbReference type="Gene3D" id="3.90.320.10">
    <property type="match status" value="1"/>
</dbReference>
<dbReference type="STRING" id="1579979.WM2015_1124"/>
<evidence type="ECO:0000313" key="3">
    <source>
        <dbReference type="Proteomes" id="UP000066624"/>
    </source>
</evidence>
<name>A0A0K0XUZ0_9GAMM</name>
<proteinExistence type="predicted"/>
<feature type="domain" description="PD-(D/E)XK endonuclease-like" evidence="1">
    <location>
        <begin position="585"/>
        <end position="856"/>
    </location>
</feature>
<dbReference type="InterPro" id="IPR027417">
    <property type="entry name" value="P-loop_NTPase"/>
</dbReference>
<dbReference type="InterPro" id="IPR019925">
    <property type="entry name" value="DNA_repair_protein_predicted"/>
</dbReference>
<gene>
    <name evidence="2" type="ORF">WM2015_1124</name>
</gene>
<dbReference type="RefSeq" id="WP_169751106.1">
    <property type="nucleotide sequence ID" value="NZ_JACHIC010000001.1"/>
</dbReference>
<dbReference type="EMBL" id="CP012154">
    <property type="protein sequence ID" value="AKS41498.1"/>
    <property type="molecule type" value="Genomic_DNA"/>
</dbReference>
<reference evidence="2 3" key="1">
    <citation type="submission" date="2015-07" db="EMBL/GenBank/DDBJ databases">
        <authorList>
            <person name="Noorani M."/>
        </authorList>
    </citation>
    <scope>NUCLEOTIDE SEQUENCE [LARGE SCALE GENOMIC DNA]</scope>
    <source>
        <strain evidence="2 3">KCTC 42284</strain>
    </source>
</reference>
<dbReference type="SUPFAM" id="SSF52540">
    <property type="entry name" value="P-loop containing nucleoside triphosphate hydrolases"/>
    <property type="match status" value="1"/>
</dbReference>
<evidence type="ECO:0000313" key="2">
    <source>
        <dbReference type="EMBL" id="AKS41498.1"/>
    </source>
</evidence>